<reference evidence="7 8" key="1">
    <citation type="journal article" date="2024" name="Pathogens">
        <title>Characterization of a Novel Species of Legionella Isolated from a Healthcare Facility: Legionella resiliens sp. nov.</title>
        <authorList>
            <person name="Cristino S."/>
            <person name="Pascale M.R."/>
            <person name="Marino F."/>
            <person name="Derelitto C."/>
            <person name="Salaris S."/>
            <person name="Orsini M."/>
            <person name="Squarzoni S."/>
            <person name="Grottola A."/>
            <person name="Girolamini L."/>
        </authorList>
    </citation>
    <scope>NUCLEOTIDE SEQUENCE [LARGE SCALE GENOMIC DNA]</scope>
    <source>
        <strain evidence="7 8">8cVS16</strain>
    </source>
</reference>
<feature type="transmembrane region" description="Helical" evidence="6">
    <location>
        <begin position="81"/>
        <end position="99"/>
    </location>
</feature>
<dbReference type="PANTHER" id="PTHR10057:SF0">
    <property type="entry name" value="TRANSLOCATOR PROTEIN"/>
    <property type="match status" value="1"/>
</dbReference>
<feature type="transmembrane region" description="Helical" evidence="6">
    <location>
        <begin position="9"/>
        <end position="27"/>
    </location>
</feature>
<evidence type="ECO:0000313" key="7">
    <source>
        <dbReference type="EMBL" id="MCE3532785.1"/>
    </source>
</evidence>
<dbReference type="Pfam" id="PF03073">
    <property type="entry name" value="TspO_MBR"/>
    <property type="match status" value="1"/>
</dbReference>
<evidence type="ECO:0000256" key="4">
    <source>
        <dbReference type="ARBA" id="ARBA00022989"/>
    </source>
</evidence>
<keyword evidence="5 6" id="KW-0472">Membrane</keyword>
<evidence type="ECO:0000256" key="3">
    <source>
        <dbReference type="ARBA" id="ARBA00022692"/>
    </source>
</evidence>
<evidence type="ECO:0000313" key="8">
    <source>
        <dbReference type="Proteomes" id="UP001320170"/>
    </source>
</evidence>
<evidence type="ECO:0000256" key="5">
    <source>
        <dbReference type="ARBA" id="ARBA00023136"/>
    </source>
</evidence>
<dbReference type="Gene3D" id="1.20.1260.100">
    <property type="entry name" value="TspO/MBR protein"/>
    <property type="match status" value="1"/>
</dbReference>
<sequence length="158" mass="18642">MNKTNGIKLFIWILSFELIGFFLGLLAQGNIYSWYDGVHKSTLTPPGWVFSVVWSILYALLAIVGFRLWQNRSKPQIKIVMHLYVVQLIMNWVWTPIFFQLHWIGFSFLWIVAMISLNAIIILKIKNTERWVALLLTPYFLWLIFASYLNGMIWILNT</sequence>
<gene>
    <name evidence="7" type="ORF">LXO92_10395</name>
</gene>
<dbReference type="EMBL" id="JAJTND010000004">
    <property type="protein sequence ID" value="MCE3532785.1"/>
    <property type="molecule type" value="Genomic_DNA"/>
</dbReference>
<name>A0ABS8X5K8_9GAMM</name>
<evidence type="ECO:0000256" key="2">
    <source>
        <dbReference type="ARBA" id="ARBA00007524"/>
    </source>
</evidence>
<comment type="similarity">
    <text evidence="2">Belongs to the TspO/BZRP family.</text>
</comment>
<proteinExistence type="inferred from homology"/>
<keyword evidence="3 6" id="KW-0812">Transmembrane</keyword>
<comment type="caution">
    <text evidence="7">The sequence shown here is derived from an EMBL/GenBank/DDBJ whole genome shotgun (WGS) entry which is preliminary data.</text>
</comment>
<dbReference type="InterPro" id="IPR038330">
    <property type="entry name" value="TspO/MBR-related_sf"/>
</dbReference>
<dbReference type="PANTHER" id="PTHR10057">
    <property type="entry name" value="PERIPHERAL-TYPE BENZODIAZEPINE RECEPTOR"/>
    <property type="match status" value="1"/>
</dbReference>
<dbReference type="CDD" id="cd15904">
    <property type="entry name" value="TSPO_MBR"/>
    <property type="match status" value="1"/>
</dbReference>
<feature type="transmembrane region" description="Helical" evidence="6">
    <location>
        <begin position="105"/>
        <end position="125"/>
    </location>
</feature>
<evidence type="ECO:0000256" key="1">
    <source>
        <dbReference type="ARBA" id="ARBA00004141"/>
    </source>
</evidence>
<comment type="subcellular location">
    <subcellularLocation>
        <location evidence="1">Membrane</location>
        <topology evidence="1">Multi-pass membrane protein</topology>
    </subcellularLocation>
</comment>
<evidence type="ECO:0000256" key="6">
    <source>
        <dbReference type="SAM" id="Phobius"/>
    </source>
</evidence>
<protein>
    <submittedName>
        <fullName evidence="7">Tryptophan-rich sensory protein</fullName>
    </submittedName>
</protein>
<accession>A0ABS8X5K8</accession>
<dbReference type="Proteomes" id="UP001320170">
    <property type="component" value="Unassembled WGS sequence"/>
</dbReference>
<feature type="transmembrane region" description="Helical" evidence="6">
    <location>
        <begin position="47"/>
        <end position="69"/>
    </location>
</feature>
<keyword evidence="8" id="KW-1185">Reference proteome</keyword>
<feature type="transmembrane region" description="Helical" evidence="6">
    <location>
        <begin position="132"/>
        <end position="156"/>
    </location>
</feature>
<keyword evidence="4 6" id="KW-1133">Transmembrane helix</keyword>
<dbReference type="RefSeq" id="WP_182352598.1">
    <property type="nucleotide sequence ID" value="NZ_JAJSPM010000006.1"/>
</dbReference>
<dbReference type="InterPro" id="IPR004307">
    <property type="entry name" value="TspO_MBR"/>
</dbReference>
<dbReference type="PIRSF" id="PIRSF005859">
    <property type="entry name" value="PBR"/>
    <property type="match status" value="1"/>
</dbReference>
<organism evidence="7 8">
    <name type="scientific">Legionella resiliens</name>
    <dbReference type="NCBI Taxonomy" id="2905958"/>
    <lineage>
        <taxon>Bacteria</taxon>
        <taxon>Pseudomonadati</taxon>
        <taxon>Pseudomonadota</taxon>
        <taxon>Gammaproteobacteria</taxon>
        <taxon>Legionellales</taxon>
        <taxon>Legionellaceae</taxon>
        <taxon>Legionella</taxon>
    </lineage>
</organism>